<evidence type="ECO:0000313" key="3">
    <source>
        <dbReference type="Proteomes" id="UP000292702"/>
    </source>
</evidence>
<dbReference type="CDD" id="cd18186">
    <property type="entry name" value="BTB_POZ_ZBTB_KLHL-like"/>
    <property type="match status" value="1"/>
</dbReference>
<dbReference type="Pfam" id="PF00651">
    <property type="entry name" value="BTB"/>
    <property type="match status" value="1"/>
</dbReference>
<organism evidence="2 3">
    <name type="scientific">Steccherinum ochraceum</name>
    <dbReference type="NCBI Taxonomy" id="92696"/>
    <lineage>
        <taxon>Eukaryota</taxon>
        <taxon>Fungi</taxon>
        <taxon>Dikarya</taxon>
        <taxon>Basidiomycota</taxon>
        <taxon>Agaricomycotina</taxon>
        <taxon>Agaricomycetes</taxon>
        <taxon>Polyporales</taxon>
        <taxon>Steccherinaceae</taxon>
        <taxon>Steccherinum</taxon>
    </lineage>
</organism>
<proteinExistence type="predicted"/>
<dbReference type="Proteomes" id="UP000292702">
    <property type="component" value="Unassembled WGS sequence"/>
</dbReference>
<dbReference type="InterPro" id="IPR000210">
    <property type="entry name" value="BTB/POZ_dom"/>
</dbReference>
<dbReference type="EMBL" id="RWJN01000437">
    <property type="protein sequence ID" value="TCD61713.1"/>
    <property type="molecule type" value="Genomic_DNA"/>
</dbReference>
<evidence type="ECO:0000259" key="1">
    <source>
        <dbReference type="PROSITE" id="PS50097"/>
    </source>
</evidence>
<sequence length="334" mass="38176">MPTQLQNTLTPFDNPAADIIVRSSDNVDFRCLKAILGEASSVFKDMFSLPSNPSHADQHDGLPIVCVTETGRTLDNLLRFCYPIVPPGIKNSQEICEALDAARKYMMKRPEKDICEQFGRHAKKDPLGLYAFASKHVGWQNELMIAAEALLRTSLDELSRLPALNTIDVASYIRLQNFHQRCGRFMAGHVLSEDEGDWPSTRRIYFAPHVPEHLVEHLEELVLKARHTTNERERGEDVERRKRTLLVSSHTVDGQREEYEVDEWLIHLLEFVREAVRHKPHIDTLRAMEVDWDMSFGGIASCRCDMCTYAIPSAIGLIRRYMEDSFELLGLISL</sequence>
<keyword evidence="3" id="KW-1185">Reference proteome</keyword>
<dbReference type="Gene3D" id="3.30.710.10">
    <property type="entry name" value="Potassium Channel Kv1.1, Chain A"/>
    <property type="match status" value="1"/>
</dbReference>
<dbReference type="OrthoDB" id="3357985at2759"/>
<dbReference type="SMART" id="SM00225">
    <property type="entry name" value="BTB"/>
    <property type="match status" value="1"/>
</dbReference>
<accession>A0A4R0R644</accession>
<dbReference type="PROSITE" id="PS50097">
    <property type="entry name" value="BTB"/>
    <property type="match status" value="1"/>
</dbReference>
<reference evidence="2 3" key="1">
    <citation type="submission" date="2018-11" db="EMBL/GenBank/DDBJ databases">
        <title>Genome assembly of Steccherinum ochraceum LE-BIN_3174, the white-rot fungus of the Steccherinaceae family (The Residual Polyporoid clade, Polyporales, Basidiomycota).</title>
        <authorList>
            <person name="Fedorova T.V."/>
            <person name="Glazunova O.A."/>
            <person name="Landesman E.O."/>
            <person name="Moiseenko K.V."/>
            <person name="Psurtseva N.V."/>
            <person name="Savinova O.S."/>
            <person name="Shakhova N.V."/>
            <person name="Tyazhelova T.V."/>
            <person name="Vasina D.V."/>
        </authorList>
    </citation>
    <scope>NUCLEOTIDE SEQUENCE [LARGE SCALE GENOMIC DNA]</scope>
    <source>
        <strain evidence="2 3">LE-BIN_3174</strain>
    </source>
</reference>
<comment type="caution">
    <text evidence="2">The sequence shown here is derived from an EMBL/GenBank/DDBJ whole genome shotgun (WGS) entry which is preliminary data.</text>
</comment>
<feature type="domain" description="BTB" evidence="1">
    <location>
        <begin position="17"/>
        <end position="82"/>
    </location>
</feature>
<name>A0A4R0R644_9APHY</name>
<dbReference type="InterPro" id="IPR011333">
    <property type="entry name" value="SKP1/BTB/POZ_sf"/>
</dbReference>
<dbReference type="AlphaFoldDB" id="A0A4R0R644"/>
<protein>
    <recommendedName>
        <fullName evidence="1">BTB domain-containing protein</fullName>
    </recommendedName>
</protein>
<gene>
    <name evidence="2" type="ORF">EIP91_008022</name>
</gene>
<evidence type="ECO:0000313" key="2">
    <source>
        <dbReference type="EMBL" id="TCD61713.1"/>
    </source>
</evidence>
<dbReference type="SUPFAM" id="SSF54695">
    <property type="entry name" value="POZ domain"/>
    <property type="match status" value="1"/>
</dbReference>